<dbReference type="SUPFAM" id="SSF55729">
    <property type="entry name" value="Acyl-CoA N-acyltransferases (Nat)"/>
    <property type="match status" value="1"/>
</dbReference>
<evidence type="ECO:0000313" key="3">
    <source>
        <dbReference type="Proteomes" id="UP000622580"/>
    </source>
</evidence>
<dbReference type="Gene3D" id="3.40.630.30">
    <property type="match status" value="1"/>
</dbReference>
<proteinExistence type="predicted"/>
<dbReference type="Proteomes" id="UP000622580">
    <property type="component" value="Unassembled WGS sequence"/>
</dbReference>
<gene>
    <name evidence="2" type="ORF">JKL49_14065</name>
</gene>
<evidence type="ECO:0000313" key="2">
    <source>
        <dbReference type="EMBL" id="MBR7620515.1"/>
    </source>
</evidence>
<keyword evidence="3" id="KW-1185">Reference proteome</keyword>
<organism evidence="2 3">
    <name type="scientific">Phenylobacterium glaciei</name>
    <dbReference type="NCBI Taxonomy" id="2803784"/>
    <lineage>
        <taxon>Bacteria</taxon>
        <taxon>Pseudomonadati</taxon>
        <taxon>Pseudomonadota</taxon>
        <taxon>Alphaproteobacteria</taxon>
        <taxon>Caulobacterales</taxon>
        <taxon>Caulobacteraceae</taxon>
        <taxon>Phenylobacterium</taxon>
    </lineage>
</organism>
<dbReference type="InterPro" id="IPR051531">
    <property type="entry name" value="N-acetyltransferase"/>
</dbReference>
<evidence type="ECO:0000259" key="1">
    <source>
        <dbReference type="PROSITE" id="PS51186"/>
    </source>
</evidence>
<protein>
    <submittedName>
        <fullName evidence="2">GNAT family N-acetyltransferase</fullName>
    </submittedName>
</protein>
<reference evidence="2" key="1">
    <citation type="submission" date="2021-04" db="EMBL/GenBank/DDBJ databases">
        <title>Draft genome assembly of strain Phenylobacterium sp. 20VBR1 using MiniION and Illumina platforms.</title>
        <authorList>
            <person name="Thomas F.A."/>
            <person name="Krishnan K.P."/>
            <person name="Sinha R.K."/>
        </authorList>
    </citation>
    <scope>NUCLEOTIDE SEQUENCE</scope>
    <source>
        <strain evidence="2">20VBR1</strain>
    </source>
</reference>
<dbReference type="InterPro" id="IPR000182">
    <property type="entry name" value="GNAT_dom"/>
</dbReference>
<dbReference type="EMBL" id="JAGSGD010000001">
    <property type="protein sequence ID" value="MBR7620515.1"/>
    <property type="molecule type" value="Genomic_DNA"/>
</dbReference>
<dbReference type="PANTHER" id="PTHR43792">
    <property type="entry name" value="GNAT FAMILY, PUTATIVE (AFU_ORTHOLOGUE AFUA_3G00765)-RELATED-RELATED"/>
    <property type="match status" value="1"/>
</dbReference>
<sequence length="187" mass="21384">MTTTPPWLPLETERLLLRDFRENDFDAIHAYAIDPEVVRYMTWGPNTPEVTREVLDRNLDRQKTWPREELSLAVEVKATGEMIGVISLHDANTDNSAFGYCYSRGAWGQGYGTEAARALARIAFTDLGHHRIWATCDARNHGSYGIMEKVGMRREGHLLKNTKAHDGWRDSYVYALLADEWRAANDE</sequence>
<dbReference type="InterPro" id="IPR016181">
    <property type="entry name" value="Acyl_CoA_acyltransferase"/>
</dbReference>
<dbReference type="AlphaFoldDB" id="A0A941D1E0"/>
<dbReference type="Pfam" id="PF13302">
    <property type="entry name" value="Acetyltransf_3"/>
    <property type="match status" value="1"/>
</dbReference>
<accession>A0A941D1E0</accession>
<comment type="caution">
    <text evidence="2">The sequence shown here is derived from an EMBL/GenBank/DDBJ whole genome shotgun (WGS) entry which is preliminary data.</text>
</comment>
<dbReference type="RefSeq" id="WP_215341248.1">
    <property type="nucleotide sequence ID" value="NZ_JAGSGD010000001.1"/>
</dbReference>
<feature type="domain" description="N-acetyltransferase" evidence="1">
    <location>
        <begin position="15"/>
        <end position="179"/>
    </location>
</feature>
<dbReference type="GO" id="GO:0016747">
    <property type="term" value="F:acyltransferase activity, transferring groups other than amino-acyl groups"/>
    <property type="evidence" value="ECO:0007669"/>
    <property type="project" value="InterPro"/>
</dbReference>
<name>A0A941D1E0_9CAUL</name>
<dbReference type="PROSITE" id="PS51186">
    <property type="entry name" value="GNAT"/>
    <property type="match status" value="1"/>
</dbReference>